<proteinExistence type="predicted"/>
<feature type="region of interest" description="Disordered" evidence="7">
    <location>
        <begin position="1"/>
        <end position="20"/>
    </location>
</feature>
<dbReference type="SUPFAM" id="SSF56271">
    <property type="entry name" value="Pyruvoyl-dependent histidine and arginine decarboxylases"/>
    <property type="match status" value="1"/>
</dbReference>
<feature type="compositionally biased region" description="Polar residues" evidence="7">
    <location>
        <begin position="10"/>
        <end position="20"/>
    </location>
</feature>
<keyword evidence="4" id="KW-0456">Lyase</keyword>
<dbReference type="SFLD" id="SFLDG01170">
    <property type="entry name" value="Pyruvoyl-dependent_arginine_de"/>
    <property type="match status" value="1"/>
</dbReference>
<evidence type="ECO:0000256" key="4">
    <source>
        <dbReference type="ARBA" id="ARBA00023239"/>
    </source>
</evidence>
<dbReference type="AlphaFoldDB" id="A0A6C0AZT3"/>
<evidence type="ECO:0000256" key="2">
    <source>
        <dbReference type="ARBA" id="ARBA00012426"/>
    </source>
</evidence>
<evidence type="ECO:0000313" key="8">
    <source>
        <dbReference type="EMBL" id="QHS85031.1"/>
    </source>
</evidence>
<organism evidence="8">
    <name type="scientific">viral metagenome</name>
    <dbReference type="NCBI Taxonomy" id="1070528"/>
    <lineage>
        <taxon>unclassified sequences</taxon>
        <taxon>metagenomes</taxon>
        <taxon>organismal metagenomes</taxon>
    </lineage>
</organism>
<protein>
    <recommendedName>
        <fullName evidence="2">arginine decarboxylase</fullName>
        <ecNumber evidence="2">4.1.1.19</ecNumber>
    </recommendedName>
</protein>
<comment type="catalytic activity">
    <reaction evidence="6">
        <text>L-arginine + H(+) = agmatine + CO2</text>
        <dbReference type="Rhea" id="RHEA:17641"/>
        <dbReference type="ChEBI" id="CHEBI:15378"/>
        <dbReference type="ChEBI" id="CHEBI:16526"/>
        <dbReference type="ChEBI" id="CHEBI:32682"/>
        <dbReference type="ChEBI" id="CHEBI:58145"/>
        <dbReference type="EC" id="4.1.1.19"/>
    </reaction>
</comment>
<dbReference type="GO" id="GO:0008792">
    <property type="term" value="F:arginine decarboxylase activity"/>
    <property type="evidence" value="ECO:0007669"/>
    <property type="project" value="UniProtKB-EC"/>
</dbReference>
<reference evidence="8" key="1">
    <citation type="journal article" date="2020" name="Nature">
        <title>Giant virus diversity and host interactions through global metagenomics.</title>
        <authorList>
            <person name="Schulz F."/>
            <person name="Roux S."/>
            <person name="Paez-Espino D."/>
            <person name="Jungbluth S."/>
            <person name="Walsh D.A."/>
            <person name="Denef V.J."/>
            <person name="McMahon K.D."/>
            <person name="Konstantinidis K.T."/>
            <person name="Eloe-Fadrosh E.A."/>
            <person name="Kyrpides N.C."/>
            <person name="Woyke T."/>
        </authorList>
    </citation>
    <scope>NUCLEOTIDE SEQUENCE</scope>
    <source>
        <strain evidence="8">GVMAG-M-3300009182-67</strain>
    </source>
</reference>
<dbReference type="PANTHER" id="PTHR40438:SF1">
    <property type="entry name" value="PYRUVOYL-DEPENDENT ARGININE DECARBOXYLASE"/>
    <property type="match status" value="1"/>
</dbReference>
<evidence type="ECO:0000256" key="7">
    <source>
        <dbReference type="SAM" id="MobiDB-lite"/>
    </source>
</evidence>
<evidence type="ECO:0000256" key="5">
    <source>
        <dbReference type="ARBA" id="ARBA00023317"/>
    </source>
</evidence>
<dbReference type="EC" id="4.1.1.19" evidence="2"/>
<dbReference type="InterPro" id="IPR016104">
    <property type="entry name" value="Pyr-dep_his/arg-deCO2ase"/>
</dbReference>
<keyword evidence="3" id="KW-0210">Decarboxylase</keyword>
<evidence type="ECO:0000256" key="1">
    <source>
        <dbReference type="ARBA" id="ARBA00001928"/>
    </source>
</evidence>
<evidence type="ECO:0000256" key="6">
    <source>
        <dbReference type="ARBA" id="ARBA00049309"/>
    </source>
</evidence>
<dbReference type="GO" id="GO:0006527">
    <property type="term" value="P:L-arginine catabolic process"/>
    <property type="evidence" value="ECO:0007669"/>
    <property type="project" value="InterPro"/>
</dbReference>
<name>A0A6C0AZT3_9ZZZZ</name>
<evidence type="ECO:0000256" key="3">
    <source>
        <dbReference type="ARBA" id="ARBA00022793"/>
    </source>
</evidence>
<dbReference type="InterPro" id="IPR002724">
    <property type="entry name" value="Pyruvoyl-dep_arg_deCO2ase"/>
</dbReference>
<accession>A0A6C0AZT3</accession>
<sequence>MEHYFITKGSGESNLQNSKNETTSYDDAVVNAGIGNINVVTVSSMIPPGTKEIPFKPQNWGDIVFCIMARNDGRKGSFISCGLLVVEVFMENKLQGSMVLEYSGRGTSNTALKNLYDELGDMVKRRKVYTFVPKRFVYNSLKVKKRYGTVLCSICFSR</sequence>
<dbReference type="SFLD" id="SFLDS00055">
    <property type="entry name" value="Pyruvoyl-Dependent_Histidine/A"/>
    <property type="match status" value="1"/>
</dbReference>
<dbReference type="PANTHER" id="PTHR40438">
    <property type="entry name" value="PYRUVOYL-DEPENDENT ARGININE DECARBOXYLASE"/>
    <property type="match status" value="1"/>
</dbReference>
<dbReference type="Pfam" id="PF01862">
    <property type="entry name" value="PvlArgDC"/>
    <property type="match status" value="1"/>
</dbReference>
<dbReference type="Gene3D" id="3.50.20.10">
    <property type="entry name" value="Pyruvoyl-Dependent Histidine Decarboxylase, subunit B"/>
    <property type="match status" value="1"/>
</dbReference>
<dbReference type="InterPro" id="IPR016105">
    <property type="entry name" value="Pyr-dep_his/arg-deCO2ase_sand"/>
</dbReference>
<dbReference type="EMBL" id="MN739039">
    <property type="protein sequence ID" value="QHS85031.1"/>
    <property type="molecule type" value="Genomic_DNA"/>
</dbReference>
<comment type="cofactor">
    <cofactor evidence="1">
        <name>pyruvate</name>
        <dbReference type="ChEBI" id="CHEBI:15361"/>
    </cofactor>
</comment>
<keyword evidence="5" id="KW-0670">Pyruvate</keyword>